<comment type="caution">
    <text evidence="2">The sequence shown here is derived from an EMBL/GenBank/DDBJ whole genome shotgun (WGS) entry which is preliminary data.</text>
</comment>
<gene>
    <name evidence="2" type="ORF">GCM10009613_18520</name>
</gene>
<accession>A0ABP4IDY9</accession>
<evidence type="ECO:0000313" key="2">
    <source>
        <dbReference type="EMBL" id="GAA1385709.1"/>
    </source>
</evidence>
<dbReference type="EMBL" id="BAAAJK010000006">
    <property type="protein sequence ID" value="GAA1385709.1"/>
    <property type="molecule type" value="Genomic_DNA"/>
</dbReference>
<feature type="compositionally biased region" description="Low complexity" evidence="1">
    <location>
        <begin position="173"/>
        <end position="194"/>
    </location>
</feature>
<keyword evidence="3" id="KW-1185">Reference proteome</keyword>
<sequence>MTVAPARNETLPSAGAGDELVPGGRDEAVGHDEHPGRVPGEHRGLVHRGVPAPDDDHVEVPEERPVAAAHRIVPVCVLAQLPDSCTIVVRTAGRCSPNQVSICRSSSTESSNRLSTRNTGRPSSDGGRSAARRPRTRGRGAGGVVDDHAPRRIGAHRTGAHEARRRPAGPCPASQRSASIAAAQPDPAAVTACR</sequence>
<proteinExistence type="predicted"/>
<evidence type="ECO:0000256" key="1">
    <source>
        <dbReference type="SAM" id="MobiDB-lite"/>
    </source>
</evidence>
<feature type="region of interest" description="Disordered" evidence="1">
    <location>
        <begin position="1"/>
        <end position="58"/>
    </location>
</feature>
<reference evidence="3" key="1">
    <citation type="journal article" date="2019" name="Int. J. Syst. Evol. Microbiol.">
        <title>The Global Catalogue of Microorganisms (GCM) 10K type strain sequencing project: providing services to taxonomists for standard genome sequencing and annotation.</title>
        <authorList>
            <consortium name="The Broad Institute Genomics Platform"/>
            <consortium name="The Broad Institute Genome Sequencing Center for Infectious Disease"/>
            <person name="Wu L."/>
            <person name="Ma J."/>
        </authorList>
    </citation>
    <scope>NUCLEOTIDE SEQUENCE [LARGE SCALE GENOMIC DNA]</scope>
    <source>
        <strain evidence="3">JCM 11896</strain>
    </source>
</reference>
<protein>
    <submittedName>
        <fullName evidence="2">Uncharacterized protein</fullName>
    </submittedName>
</protein>
<feature type="compositionally biased region" description="Low complexity" evidence="1">
    <location>
        <begin position="104"/>
        <end position="119"/>
    </location>
</feature>
<evidence type="ECO:0000313" key="3">
    <source>
        <dbReference type="Proteomes" id="UP001501414"/>
    </source>
</evidence>
<organism evidence="2 3">
    <name type="scientific">Pseudonocardia kongjuensis</name>
    <dbReference type="NCBI Taxonomy" id="102227"/>
    <lineage>
        <taxon>Bacteria</taxon>
        <taxon>Bacillati</taxon>
        <taxon>Actinomycetota</taxon>
        <taxon>Actinomycetes</taxon>
        <taxon>Pseudonocardiales</taxon>
        <taxon>Pseudonocardiaceae</taxon>
        <taxon>Pseudonocardia</taxon>
    </lineage>
</organism>
<feature type="compositionally biased region" description="Basic and acidic residues" evidence="1">
    <location>
        <begin position="24"/>
        <end position="44"/>
    </location>
</feature>
<feature type="region of interest" description="Disordered" evidence="1">
    <location>
        <begin position="98"/>
        <end position="194"/>
    </location>
</feature>
<name>A0ABP4IDY9_9PSEU</name>
<dbReference type="Proteomes" id="UP001501414">
    <property type="component" value="Unassembled WGS sequence"/>
</dbReference>